<dbReference type="CTD" id="40944"/>
<dbReference type="GeneID" id="108735131"/>
<dbReference type="InterPro" id="IPR019328">
    <property type="entry name" value="PIGH-H_dom"/>
</dbReference>
<reference evidence="5" key="1">
    <citation type="submission" date="2025-08" db="UniProtKB">
        <authorList>
            <consortium name="RefSeq"/>
        </authorList>
    </citation>
    <scope>IDENTIFICATION</scope>
    <source>
        <tissue evidence="5">Entire body</tissue>
    </source>
</reference>
<comment type="pathway">
    <text evidence="1">Glycolipid biosynthesis; glycosylphosphatidylinositol-anchor biosynthesis.</text>
</comment>
<dbReference type="UniPathway" id="UPA00196"/>
<dbReference type="PANTHER" id="PTHR15231">
    <property type="entry name" value="PHOSPHATIDYLINOSITOL N-ACETYLGLUCOSAMINYLTRANSFERASE SUBUNIT H"/>
    <property type="match status" value="1"/>
</dbReference>
<accession>A0A1W4WR15</accession>
<dbReference type="GO" id="GO:0016757">
    <property type="term" value="F:glycosyltransferase activity"/>
    <property type="evidence" value="ECO:0007669"/>
    <property type="project" value="UniProtKB-KW"/>
</dbReference>
<keyword evidence="5" id="KW-0808">Transferase</keyword>
<dbReference type="PANTHER" id="PTHR15231:SF1">
    <property type="entry name" value="PHOSPHATIDYLINOSITOL N-ACETYLGLUCOSAMINYLTRANSFERASE SUBUNIT H"/>
    <property type="match status" value="1"/>
</dbReference>
<dbReference type="GO" id="GO:0000506">
    <property type="term" value="C:glycosylphosphatidylinositol-N-acetylglucosaminyltransferase (GPI-GnT) complex"/>
    <property type="evidence" value="ECO:0007669"/>
    <property type="project" value="InterPro"/>
</dbReference>
<dbReference type="Proteomes" id="UP000192223">
    <property type="component" value="Unplaced"/>
</dbReference>
<evidence type="ECO:0000313" key="5">
    <source>
        <dbReference type="RefSeq" id="XP_018322470.1"/>
    </source>
</evidence>
<dbReference type="OrthoDB" id="6256716at2759"/>
<dbReference type="Pfam" id="PF10181">
    <property type="entry name" value="PIG-H"/>
    <property type="match status" value="1"/>
</dbReference>
<keyword evidence="4" id="KW-1185">Reference proteome</keyword>
<gene>
    <name evidence="5" type="primary">LOC108735131</name>
</gene>
<dbReference type="RefSeq" id="XP_018322470.1">
    <property type="nucleotide sequence ID" value="XM_018466968.2"/>
</dbReference>
<organism evidence="4 5">
    <name type="scientific">Agrilus planipennis</name>
    <name type="common">Emerald ash borer</name>
    <name type="synonym">Agrilus marcopoli</name>
    <dbReference type="NCBI Taxonomy" id="224129"/>
    <lineage>
        <taxon>Eukaryota</taxon>
        <taxon>Metazoa</taxon>
        <taxon>Ecdysozoa</taxon>
        <taxon>Arthropoda</taxon>
        <taxon>Hexapoda</taxon>
        <taxon>Insecta</taxon>
        <taxon>Pterygota</taxon>
        <taxon>Neoptera</taxon>
        <taxon>Endopterygota</taxon>
        <taxon>Coleoptera</taxon>
        <taxon>Polyphaga</taxon>
        <taxon>Elateriformia</taxon>
        <taxon>Buprestoidea</taxon>
        <taxon>Buprestidae</taxon>
        <taxon>Agrilinae</taxon>
        <taxon>Agrilus</taxon>
    </lineage>
</organism>
<protein>
    <submittedName>
        <fullName evidence="5">Phosphatidylinositol N-acetylglucosaminyltransferase subunit H</fullName>
    </submittedName>
</protein>
<dbReference type="AlphaFoldDB" id="A0A1W4WR15"/>
<comment type="similarity">
    <text evidence="2">Belongs to the PIGH family.</text>
</comment>
<evidence type="ECO:0000256" key="2">
    <source>
        <dbReference type="ARBA" id="ARBA00009610"/>
    </source>
</evidence>
<dbReference type="GO" id="GO:0006506">
    <property type="term" value="P:GPI anchor biosynthetic process"/>
    <property type="evidence" value="ECO:0007669"/>
    <property type="project" value="UniProtKB-UniPathway"/>
</dbReference>
<dbReference type="InParanoid" id="A0A1W4WR15"/>
<sequence length="180" mass="21298">MTRSLKVFENLNRKNIIVETFQCKKRVLKVIVRDKSVYRHRKKITILTAIAILNLYCYHKETLDLFTCAVIQFIVLYFNCKIFFRVQKETLLVIKSLGIQLESHSMLRTSTLFIPWVDVKDVVINEVISMQRVLYMLIIITKTPIKSIKGKQIIPLFYEFSPRLACLEFIYSRIEALREC</sequence>
<feature type="domain" description="Phosphatidylinositol N-acetylglucosaminyltransferase subunit H conserved" evidence="3">
    <location>
        <begin position="90"/>
        <end position="145"/>
    </location>
</feature>
<dbReference type="InterPro" id="IPR044215">
    <property type="entry name" value="PIG-H"/>
</dbReference>
<dbReference type="KEGG" id="apln:108735131"/>
<keyword evidence="5" id="KW-0328">Glycosyltransferase</keyword>
<name>A0A1W4WR15_AGRPL</name>
<evidence type="ECO:0000259" key="3">
    <source>
        <dbReference type="Pfam" id="PF10181"/>
    </source>
</evidence>
<evidence type="ECO:0000313" key="4">
    <source>
        <dbReference type="Proteomes" id="UP000192223"/>
    </source>
</evidence>
<proteinExistence type="inferred from homology"/>
<dbReference type="STRING" id="224129.A0A1W4WR15"/>
<evidence type="ECO:0000256" key="1">
    <source>
        <dbReference type="ARBA" id="ARBA00004687"/>
    </source>
</evidence>